<evidence type="ECO:0000256" key="1">
    <source>
        <dbReference type="SAM" id="MobiDB-lite"/>
    </source>
</evidence>
<accession>A0A2S2QQA7</accession>
<name>A0A2S2QQA7_9HEMI</name>
<feature type="region of interest" description="Disordered" evidence="1">
    <location>
        <begin position="1"/>
        <end position="24"/>
    </location>
</feature>
<evidence type="ECO:0000313" key="2">
    <source>
        <dbReference type="EMBL" id="MBY79312.1"/>
    </source>
</evidence>
<organism evidence="2">
    <name type="scientific">Sipha flava</name>
    <name type="common">yellow sugarcane aphid</name>
    <dbReference type="NCBI Taxonomy" id="143950"/>
    <lineage>
        <taxon>Eukaryota</taxon>
        <taxon>Metazoa</taxon>
        <taxon>Ecdysozoa</taxon>
        <taxon>Arthropoda</taxon>
        <taxon>Hexapoda</taxon>
        <taxon>Insecta</taxon>
        <taxon>Pterygota</taxon>
        <taxon>Neoptera</taxon>
        <taxon>Paraneoptera</taxon>
        <taxon>Hemiptera</taxon>
        <taxon>Sternorrhyncha</taxon>
        <taxon>Aphidomorpha</taxon>
        <taxon>Aphidoidea</taxon>
        <taxon>Aphididae</taxon>
        <taxon>Sipha</taxon>
    </lineage>
</organism>
<dbReference type="AlphaFoldDB" id="A0A2S2QQA7"/>
<sequence length="182" mass="20252">MRALRRRPARVGTKPVHGPGDRRGQGVGLRGVGVGNRKICFAAARATYVVIGFTKFYSFFSFPFSVHAVPPPVLYRRYRTGGYVMLCCRTDCRASHAAATVIVTIVVTTVERFVTSGSRRDCIVVGRVRCRRGHRLFCDARAWDVRTSSSSSSLGYLRTRVRVCVAQVLGHRRFASLRGLDL</sequence>
<protein>
    <submittedName>
        <fullName evidence="2">Uncharacterized protein</fullName>
    </submittedName>
</protein>
<gene>
    <name evidence="2" type="ORF">g.169949</name>
</gene>
<proteinExistence type="predicted"/>
<dbReference type="EMBL" id="GGMS01010109">
    <property type="protein sequence ID" value="MBY79312.1"/>
    <property type="molecule type" value="Transcribed_RNA"/>
</dbReference>
<reference evidence="2" key="1">
    <citation type="submission" date="2018-04" db="EMBL/GenBank/DDBJ databases">
        <title>Transcriptome assembly of Sipha flava.</title>
        <authorList>
            <person name="Scully E.D."/>
            <person name="Geib S.M."/>
            <person name="Palmer N.A."/>
            <person name="Koch K."/>
            <person name="Bradshaw J."/>
            <person name="Heng-Moss T."/>
            <person name="Sarath G."/>
        </authorList>
    </citation>
    <scope>NUCLEOTIDE SEQUENCE</scope>
</reference>